<dbReference type="SUPFAM" id="SSF52540">
    <property type="entry name" value="P-loop containing nucleoside triphosphate hydrolases"/>
    <property type="match status" value="1"/>
</dbReference>
<dbReference type="PIRSF" id="PIRSF037307">
    <property type="entry name" value="Lhr-like_helic_prd"/>
    <property type="match status" value="1"/>
</dbReference>
<evidence type="ECO:0000256" key="9">
    <source>
        <dbReference type="ARBA" id="ARBA00093467"/>
    </source>
</evidence>
<dbReference type="PANTHER" id="PTHR47962">
    <property type="entry name" value="ATP-DEPENDENT HELICASE LHR-RELATED-RELATED"/>
    <property type="match status" value="1"/>
</dbReference>
<evidence type="ECO:0000256" key="2">
    <source>
        <dbReference type="ARBA" id="ARBA00022763"/>
    </source>
</evidence>
<dbReference type="InterPro" id="IPR001650">
    <property type="entry name" value="Helicase_C-like"/>
</dbReference>
<keyword evidence="5" id="KW-0067">ATP-binding</keyword>
<dbReference type="GO" id="GO:0016887">
    <property type="term" value="F:ATP hydrolysis activity"/>
    <property type="evidence" value="ECO:0007669"/>
    <property type="project" value="TreeGrafter"/>
</dbReference>
<evidence type="ECO:0000313" key="13">
    <source>
        <dbReference type="Proteomes" id="UP000315344"/>
    </source>
</evidence>
<dbReference type="GO" id="GO:0016874">
    <property type="term" value="F:ligase activity"/>
    <property type="evidence" value="ECO:0007669"/>
    <property type="project" value="UniProtKB-KW"/>
</dbReference>
<keyword evidence="2" id="KW-0227">DNA damage</keyword>
<evidence type="ECO:0000313" key="12">
    <source>
        <dbReference type="EMBL" id="TKW65708.1"/>
    </source>
</evidence>
<dbReference type="InterPro" id="IPR014001">
    <property type="entry name" value="Helicase_ATP-bd"/>
</dbReference>
<keyword evidence="3" id="KW-0378">Hydrolase</keyword>
<dbReference type="InterPro" id="IPR011545">
    <property type="entry name" value="DEAD/DEAH_box_helicase_dom"/>
</dbReference>
<dbReference type="PROSITE" id="PS51192">
    <property type="entry name" value="HELICASE_ATP_BIND_1"/>
    <property type="match status" value="1"/>
</dbReference>
<accession>A0A533I7R0</accession>
<dbReference type="InterPro" id="IPR026362">
    <property type="entry name" value="DEXH_lig_assoc"/>
</dbReference>
<dbReference type="EMBL" id="VAFL01000011">
    <property type="protein sequence ID" value="TKW65708.1"/>
    <property type="molecule type" value="Genomic_DNA"/>
</dbReference>
<protein>
    <submittedName>
        <fullName evidence="12">Ligase-associated DNA damage response DEXH box helicase</fullName>
    </submittedName>
</protein>
<proteinExistence type="inferred from homology"/>
<keyword evidence="4" id="KW-0347">Helicase</keyword>
<name>A0A533I7R0_PARDE</name>
<evidence type="ECO:0000259" key="10">
    <source>
        <dbReference type="PROSITE" id="PS51192"/>
    </source>
</evidence>
<dbReference type="InterPro" id="IPR052511">
    <property type="entry name" value="ATP-dep_Helicase"/>
</dbReference>
<dbReference type="Pfam" id="PF00271">
    <property type="entry name" value="Helicase_C"/>
    <property type="match status" value="1"/>
</dbReference>
<dbReference type="SMART" id="SM00490">
    <property type="entry name" value="HELICc"/>
    <property type="match status" value="1"/>
</dbReference>
<dbReference type="InterPro" id="IPR017170">
    <property type="entry name" value="Lhr-like"/>
</dbReference>
<dbReference type="GO" id="GO:0005524">
    <property type="term" value="F:ATP binding"/>
    <property type="evidence" value="ECO:0007669"/>
    <property type="project" value="UniProtKB-KW"/>
</dbReference>
<dbReference type="CDD" id="cd18796">
    <property type="entry name" value="SF2_C_LHR"/>
    <property type="match status" value="1"/>
</dbReference>
<keyword evidence="8" id="KW-0413">Isomerase</keyword>
<evidence type="ECO:0000259" key="11">
    <source>
        <dbReference type="PROSITE" id="PS51194"/>
    </source>
</evidence>
<dbReference type="GO" id="GO:0004386">
    <property type="term" value="F:helicase activity"/>
    <property type="evidence" value="ECO:0007669"/>
    <property type="project" value="UniProtKB-KW"/>
</dbReference>
<dbReference type="SMART" id="SM00487">
    <property type="entry name" value="DEXDc"/>
    <property type="match status" value="1"/>
</dbReference>
<dbReference type="PANTHER" id="PTHR47962:SF3">
    <property type="entry name" value="LARGE ATP-DEPENDENT HELICASE-RELATED PROTEIN"/>
    <property type="match status" value="1"/>
</dbReference>
<dbReference type="InterPro" id="IPR045628">
    <property type="entry name" value="Lhr_WH_dom"/>
</dbReference>
<dbReference type="Proteomes" id="UP000315344">
    <property type="component" value="Unassembled WGS sequence"/>
</dbReference>
<evidence type="ECO:0000256" key="3">
    <source>
        <dbReference type="ARBA" id="ARBA00022801"/>
    </source>
</evidence>
<evidence type="ECO:0000256" key="8">
    <source>
        <dbReference type="ARBA" id="ARBA00023235"/>
    </source>
</evidence>
<dbReference type="Pfam" id="PF08494">
    <property type="entry name" value="DEAD_assoc"/>
    <property type="match status" value="1"/>
</dbReference>
<keyword evidence="1" id="KW-0547">Nucleotide-binding</keyword>
<evidence type="ECO:0000256" key="5">
    <source>
        <dbReference type="ARBA" id="ARBA00022840"/>
    </source>
</evidence>
<feature type="domain" description="Helicase C-terminal" evidence="11">
    <location>
        <begin position="231"/>
        <end position="376"/>
    </location>
</feature>
<dbReference type="Pfam" id="PF19306">
    <property type="entry name" value="WHD_Lhr"/>
    <property type="match status" value="1"/>
</dbReference>
<dbReference type="GO" id="GO:0003677">
    <property type="term" value="F:DNA binding"/>
    <property type="evidence" value="ECO:0007669"/>
    <property type="project" value="UniProtKB-KW"/>
</dbReference>
<dbReference type="InterPro" id="IPR027417">
    <property type="entry name" value="P-loop_NTPase"/>
</dbReference>
<keyword evidence="6" id="KW-0238">DNA-binding</keyword>
<evidence type="ECO:0000256" key="4">
    <source>
        <dbReference type="ARBA" id="ARBA00022806"/>
    </source>
</evidence>
<dbReference type="NCBIfam" id="TIGR04121">
    <property type="entry name" value="DEXH_lig_assoc"/>
    <property type="match status" value="1"/>
</dbReference>
<dbReference type="Pfam" id="PF00270">
    <property type="entry name" value="DEAD"/>
    <property type="match status" value="1"/>
</dbReference>
<keyword evidence="7" id="KW-0234">DNA repair</keyword>
<evidence type="ECO:0000256" key="7">
    <source>
        <dbReference type="ARBA" id="ARBA00023204"/>
    </source>
</evidence>
<dbReference type="InterPro" id="IPR013701">
    <property type="entry name" value="Lhr-like_DEAD/DEAH_assoc"/>
</dbReference>
<evidence type="ECO:0000256" key="1">
    <source>
        <dbReference type="ARBA" id="ARBA00022741"/>
    </source>
</evidence>
<dbReference type="Gene3D" id="3.40.50.300">
    <property type="entry name" value="P-loop containing nucleotide triphosphate hydrolases"/>
    <property type="match status" value="2"/>
</dbReference>
<comment type="similarity">
    <text evidence="9">Belongs to the Lhr helicase family. Lhr-Core subfamily.</text>
</comment>
<dbReference type="AlphaFoldDB" id="A0A533I7R0"/>
<reference evidence="12 13" key="1">
    <citation type="journal article" date="2017" name="Nat. Commun.">
        <title>In situ click chemistry generation of cyclooxygenase-2 inhibitors.</title>
        <authorList>
            <person name="Bhardwaj A."/>
            <person name="Kaur J."/>
            <person name="Wuest M."/>
            <person name="Wuest F."/>
        </authorList>
    </citation>
    <scope>NUCLEOTIDE SEQUENCE [LARGE SCALE GENOMIC DNA]</scope>
    <source>
        <strain evidence="12">S2_012_000_R3_94</strain>
    </source>
</reference>
<comment type="caution">
    <text evidence="12">The sequence shown here is derived from an EMBL/GenBank/DDBJ whole genome shotgun (WGS) entry which is preliminary data.</text>
</comment>
<evidence type="ECO:0000256" key="6">
    <source>
        <dbReference type="ARBA" id="ARBA00023125"/>
    </source>
</evidence>
<dbReference type="GO" id="GO:0006281">
    <property type="term" value="P:DNA repair"/>
    <property type="evidence" value="ECO:0007669"/>
    <property type="project" value="UniProtKB-KW"/>
</dbReference>
<dbReference type="PROSITE" id="PS51194">
    <property type="entry name" value="HELICASE_CTER"/>
    <property type="match status" value="1"/>
</dbReference>
<feature type="domain" description="Helicase ATP-binding" evidence="10">
    <location>
        <begin position="23"/>
        <end position="201"/>
    </location>
</feature>
<keyword evidence="12" id="KW-0436">Ligase</keyword>
<sequence length="799" mass="86281">MTLPARIANYFAAQGWDPYPHQLDLFAAQEDTLLVAPTGGGKTLAGFLPTLADLLEGPHQGMHTLYVSPLKALTNDIARNLARPVADLGLNIRIEDRTGDTASARRARQRVDPPEILLTTPESLALMLSYPEAAKIFGGLKRVVVDEIHALAEGKRGDQLMLGLARLRSIAPDLRVSALSATVEAPAALAKYLGGARIVMADPGPAPDIAMLDTTLPAPWSGGGGRYAAADVMAAIAAARLTLVFINTRAQAELFFQALWAVNDANLPIGLHHGSLSREVRERVEAAMAAGELRAVVATGSLDLGIDWGDVDLVIQVGAPKNVKRLVQRIGRANHRYNAPSRARIVPANRFEVVECVAALQAVAEGDLDGEGRGPVGEWGGLDVLCQQILLTACAGPFDAEKLFAEFRRAGPYAALSRAQFDDCLDFVATGGYALRAYDRWQRLVERGGLWQLRDPRAAKMIRMNIGTITDTETLKVRNRHGGAPLGEVEEAFAASLLPGDTFLIGGKTVRYDRLRDMVVEVTPKPTQSPKIAVFSGTKLATSTQLSARVLALIGDPAAWAALPASTREWLELQRAISVLPQPGTLTCETFQRDGRAYFCAYSFAGRNANQTLGLLLTRRFEDAGLGPLGFVATDYALLIWSVDPVTDPAPFFNPESLRDGLEAWLGENAVMKRSFRNVATVAGLLQRNLPGQRKSGRQATFSSDIIYDTLRRHDPDHLLLRLTRAEAMRGLVDFGRIEEMLAARTVIVHASPPHVTPLAAPLLLEAGRVPIRGLGEERLAEEEAARLMADAGLQDLAA</sequence>
<organism evidence="12 13">
    <name type="scientific">Paracoccus denitrificans</name>
    <dbReference type="NCBI Taxonomy" id="266"/>
    <lineage>
        <taxon>Bacteria</taxon>
        <taxon>Pseudomonadati</taxon>
        <taxon>Pseudomonadota</taxon>
        <taxon>Alphaproteobacteria</taxon>
        <taxon>Rhodobacterales</taxon>
        <taxon>Paracoccaceae</taxon>
        <taxon>Paracoccus</taxon>
    </lineage>
</organism>
<gene>
    <name evidence="12" type="ORF">DI616_13920</name>
</gene>